<evidence type="ECO:0000259" key="12">
    <source>
        <dbReference type="PROSITE" id="PS51847"/>
    </source>
</evidence>
<feature type="region of interest" description="Disordered" evidence="9">
    <location>
        <begin position="771"/>
        <end position="800"/>
    </location>
</feature>
<dbReference type="OrthoDB" id="26740at2759"/>
<name>A0A1G4IYY4_9SACH</name>
<gene>
    <name evidence="13" type="ORF">LADA_0C03466G</name>
</gene>
<dbReference type="PANTHER" id="PTHR13466:SF19">
    <property type="entry name" value="NUCLEUS-VACUOLE JUNCTION PROTEIN 2"/>
    <property type="match status" value="1"/>
</dbReference>
<evidence type="ECO:0000256" key="6">
    <source>
        <dbReference type="ARBA" id="ARBA00023055"/>
    </source>
</evidence>
<evidence type="ECO:0000256" key="9">
    <source>
        <dbReference type="SAM" id="MobiDB-lite"/>
    </source>
</evidence>
<dbReference type="GO" id="GO:1990456">
    <property type="term" value="P:mitochondrion-endoplasmic reticulum membrane tethering"/>
    <property type="evidence" value="ECO:0007669"/>
    <property type="project" value="TreeGrafter"/>
</dbReference>
<reference evidence="14" key="1">
    <citation type="submission" date="2016-03" db="EMBL/GenBank/DDBJ databases">
        <authorList>
            <person name="Devillers H."/>
        </authorList>
    </citation>
    <scope>NUCLEOTIDE SEQUENCE [LARGE SCALE GENOMIC DNA]</scope>
</reference>
<dbReference type="GO" id="GO:0008289">
    <property type="term" value="F:lipid binding"/>
    <property type="evidence" value="ECO:0007669"/>
    <property type="project" value="UniProtKB-KW"/>
</dbReference>
<sequence length="800" mass="89584">MASLSTFLYVYLFGGITFPIAVLYLLFVVAPEAESQRKPTPRLLVPDIEPDFKAGEIEEKKGVDVLKKGWLTVTTKYYYHSSELLQTADLDEINVRTRDKLKRKHVFYAVLKHGNLFLYKDDSIEASVSHVIVLKNSFVSIWPRAPAREAPEGSLFTKKTCISIFKNGTAAIDSEGNLSLATQAANSKHLDHFFLYVTNNVEKEDWYFALINASKVPVSKGESSVVNDVLNPNISAQTAHFATRDMLQLIQALNSSEGQLSTKWLNALTGRLFLALQQTETLSEYLRQRISRKLTKLNKPGFLDDFVIDRVDAGNAAPIITHPCLKEINTEGLMKIGLQFSYEGALSMIISTKANINLGSRFKTREVTLQLAITVKKVVGPILVLIKPPPSNRVWYSFETEPFIDMDVEPVVSTKQLSYNMVTNAIKSKFREAIKESIVMPFMDDIPFNTSITEMYRGGIWEHKKAASNGNKEGGSAELDFHQSKEKDFSRSNVRETDVSKLDYEMSEAQSDHSMESGLDVRMLQVGKDDDSDHQSIRQKTLQKVGTIKSILNPKSESITFKDELDEWDESEKMRRSSTESQSFVDKDEKGPKNYINTGIKKFGKWYKDSLSTPGVNPDQPIDDSSEQSLKMISNRRKLPKMREREVLKSPELGDRSSSDAAEMFAKNKPRSTSVNSQGTPVNTSFTFSTTSPQSPNTPGWANQEVGTKGQPDGLERQLVLEGSKMKDDEKVGFSPAALSTTEITSKLDEHGQPERLLDDQVREASTFHVSLQELNKRRPVPPLPAPLVKPDDTTVQGPA</sequence>
<evidence type="ECO:0000256" key="10">
    <source>
        <dbReference type="SAM" id="Phobius"/>
    </source>
</evidence>
<evidence type="ECO:0000256" key="8">
    <source>
        <dbReference type="ARBA" id="ARBA00023136"/>
    </source>
</evidence>
<protein>
    <submittedName>
        <fullName evidence="13">LADA_0C03466g1_1</fullName>
    </submittedName>
</protein>
<keyword evidence="2" id="KW-0813">Transport</keyword>
<dbReference type="PROSITE" id="PS51847">
    <property type="entry name" value="SMP"/>
    <property type="match status" value="1"/>
</dbReference>
<accession>A0A1G4IYY4</accession>
<evidence type="ECO:0000256" key="1">
    <source>
        <dbReference type="ARBA" id="ARBA00004586"/>
    </source>
</evidence>
<evidence type="ECO:0000259" key="11">
    <source>
        <dbReference type="PROSITE" id="PS50003"/>
    </source>
</evidence>
<keyword evidence="5 10" id="KW-1133">Transmembrane helix</keyword>
<organism evidence="13 14">
    <name type="scientific">Lachancea dasiensis</name>
    <dbReference type="NCBI Taxonomy" id="1072105"/>
    <lineage>
        <taxon>Eukaryota</taxon>
        <taxon>Fungi</taxon>
        <taxon>Dikarya</taxon>
        <taxon>Ascomycota</taxon>
        <taxon>Saccharomycotina</taxon>
        <taxon>Saccharomycetes</taxon>
        <taxon>Saccharomycetales</taxon>
        <taxon>Saccharomycetaceae</taxon>
        <taxon>Lachancea</taxon>
    </lineage>
</organism>
<evidence type="ECO:0000313" key="14">
    <source>
        <dbReference type="Proteomes" id="UP000190274"/>
    </source>
</evidence>
<dbReference type="SMART" id="SM00233">
    <property type="entry name" value="PH"/>
    <property type="match status" value="1"/>
</dbReference>
<dbReference type="PROSITE" id="PS50003">
    <property type="entry name" value="PH_DOMAIN"/>
    <property type="match status" value="1"/>
</dbReference>
<dbReference type="Proteomes" id="UP000190274">
    <property type="component" value="Chromosome C"/>
</dbReference>
<feature type="transmembrane region" description="Helical" evidence="10">
    <location>
        <begin position="7"/>
        <end position="30"/>
    </location>
</feature>
<evidence type="ECO:0000256" key="7">
    <source>
        <dbReference type="ARBA" id="ARBA00023121"/>
    </source>
</evidence>
<feature type="domain" description="SMP-LTD" evidence="12">
    <location>
        <begin position="258"/>
        <end position="449"/>
    </location>
</feature>
<dbReference type="GO" id="GO:0032865">
    <property type="term" value="C:ERMES complex"/>
    <property type="evidence" value="ECO:0007669"/>
    <property type="project" value="TreeGrafter"/>
</dbReference>
<evidence type="ECO:0000313" key="13">
    <source>
        <dbReference type="EMBL" id="SCU82165.1"/>
    </source>
</evidence>
<dbReference type="PANTHER" id="PTHR13466">
    <property type="entry name" value="TEX2 PROTEIN-RELATED"/>
    <property type="match status" value="1"/>
</dbReference>
<dbReference type="AlphaFoldDB" id="A0A1G4IYY4"/>
<dbReference type="SUPFAM" id="SSF50729">
    <property type="entry name" value="PH domain-like"/>
    <property type="match status" value="1"/>
</dbReference>
<keyword evidence="6" id="KW-0445">Lipid transport</keyword>
<keyword evidence="14" id="KW-1185">Reference proteome</keyword>
<feature type="domain" description="PH" evidence="11">
    <location>
        <begin position="64"/>
        <end position="215"/>
    </location>
</feature>
<dbReference type="InterPro" id="IPR031468">
    <property type="entry name" value="SMP_LBD"/>
</dbReference>
<comment type="subcellular location">
    <subcellularLocation>
        <location evidence="1">Endoplasmic reticulum membrane</location>
    </subcellularLocation>
</comment>
<keyword evidence="4" id="KW-0256">Endoplasmic reticulum</keyword>
<evidence type="ECO:0000256" key="4">
    <source>
        <dbReference type="ARBA" id="ARBA00022824"/>
    </source>
</evidence>
<keyword evidence="3 10" id="KW-0812">Transmembrane</keyword>
<keyword evidence="7" id="KW-0446">Lipid-binding</keyword>
<dbReference type="GO" id="GO:0005789">
    <property type="term" value="C:endoplasmic reticulum membrane"/>
    <property type="evidence" value="ECO:0007669"/>
    <property type="project" value="UniProtKB-SubCell"/>
</dbReference>
<feature type="compositionally biased region" description="Low complexity" evidence="9">
    <location>
        <begin position="680"/>
        <end position="699"/>
    </location>
</feature>
<proteinExistence type="predicted"/>
<evidence type="ECO:0000256" key="5">
    <source>
        <dbReference type="ARBA" id="ARBA00022989"/>
    </source>
</evidence>
<dbReference type="GO" id="GO:0033116">
    <property type="term" value="C:endoplasmic reticulum-Golgi intermediate compartment membrane"/>
    <property type="evidence" value="ECO:0007669"/>
    <property type="project" value="EnsemblFungi"/>
</dbReference>
<evidence type="ECO:0000256" key="2">
    <source>
        <dbReference type="ARBA" id="ARBA00022448"/>
    </source>
</evidence>
<keyword evidence="8 10" id="KW-0472">Membrane</keyword>
<dbReference type="STRING" id="1266660.A0A1G4IYY4"/>
<feature type="region of interest" description="Disordered" evidence="9">
    <location>
        <begin position="568"/>
        <end position="594"/>
    </location>
</feature>
<dbReference type="GO" id="GO:0015914">
    <property type="term" value="P:phospholipid transport"/>
    <property type="evidence" value="ECO:0007669"/>
    <property type="project" value="TreeGrafter"/>
</dbReference>
<feature type="region of interest" description="Disordered" evidence="9">
    <location>
        <begin position="610"/>
        <end position="712"/>
    </location>
</feature>
<dbReference type="GO" id="GO:0035621">
    <property type="term" value="P:ER to Golgi ceramide transport"/>
    <property type="evidence" value="ECO:0007669"/>
    <property type="project" value="EnsemblFungi"/>
</dbReference>
<feature type="compositionally biased region" description="Basic and acidic residues" evidence="9">
    <location>
        <begin position="641"/>
        <end position="658"/>
    </location>
</feature>
<dbReference type="EMBL" id="LT598459">
    <property type="protein sequence ID" value="SCU82165.1"/>
    <property type="molecule type" value="Genomic_DNA"/>
</dbReference>
<dbReference type="GO" id="GO:0005319">
    <property type="term" value="F:lipid transporter activity"/>
    <property type="evidence" value="ECO:0007669"/>
    <property type="project" value="EnsemblFungi"/>
</dbReference>
<dbReference type="CDD" id="cd21675">
    <property type="entry name" value="SMP_TEX2"/>
    <property type="match status" value="1"/>
</dbReference>
<dbReference type="GO" id="GO:0071561">
    <property type="term" value="C:nucleus-vacuole junction"/>
    <property type="evidence" value="ECO:0007669"/>
    <property type="project" value="EnsemblFungi"/>
</dbReference>
<evidence type="ECO:0000256" key="3">
    <source>
        <dbReference type="ARBA" id="ARBA00022692"/>
    </source>
</evidence>
<dbReference type="InterPro" id="IPR001849">
    <property type="entry name" value="PH_domain"/>
</dbReference>